<keyword evidence="17" id="KW-1185">Reference proteome</keyword>
<comment type="caution">
    <text evidence="16">The sequence shown here is derived from an EMBL/GenBank/DDBJ whole genome shotgun (WGS) entry which is preliminary data.</text>
</comment>
<name>A0A218U9N5_9PASE</name>
<dbReference type="AlphaFoldDB" id="A0A218U9N5"/>
<dbReference type="GO" id="GO:0007200">
    <property type="term" value="P:phospholipase C-activating G protein-coupled receptor signaling pathway"/>
    <property type="evidence" value="ECO:0007669"/>
    <property type="project" value="TreeGrafter"/>
</dbReference>
<dbReference type="Proteomes" id="UP000197619">
    <property type="component" value="Unassembled WGS sequence"/>
</dbReference>
<evidence type="ECO:0000256" key="1">
    <source>
        <dbReference type="ARBA" id="ARBA00004651"/>
    </source>
</evidence>
<evidence type="ECO:0000256" key="13">
    <source>
        <dbReference type="SAM" id="MobiDB-lite"/>
    </source>
</evidence>
<dbReference type="EMBL" id="MUZQ01000554">
    <property type="protein sequence ID" value="OWK50423.1"/>
    <property type="molecule type" value="Genomic_DNA"/>
</dbReference>
<evidence type="ECO:0000256" key="10">
    <source>
        <dbReference type="ARBA" id="ARBA00057030"/>
    </source>
</evidence>
<dbReference type="SUPFAM" id="SSF81321">
    <property type="entry name" value="Family A G protein-coupled receptor-like"/>
    <property type="match status" value="1"/>
</dbReference>
<evidence type="ECO:0000256" key="8">
    <source>
        <dbReference type="ARBA" id="ARBA00023180"/>
    </source>
</evidence>
<proteinExistence type="inferred from homology"/>
<evidence type="ECO:0000259" key="15">
    <source>
        <dbReference type="PROSITE" id="PS50262"/>
    </source>
</evidence>
<organism evidence="16 17">
    <name type="scientific">Lonchura striata</name>
    <name type="common">white-rumped munia</name>
    <dbReference type="NCBI Taxonomy" id="40157"/>
    <lineage>
        <taxon>Eukaryota</taxon>
        <taxon>Metazoa</taxon>
        <taxon>Chordata</taxon>
        <taxon>Craniata</taxon>
        <taxon>Vertebrata</taxon>
        <taxon>Euteleostomi</taxon>
        <taxon>Archelosauria</taxon>
        <taxon>Archosauria</taxon>
        <taxon>Dinosauria</taxon>
        <taxon>Saurischia</taxon>
        <taxon>Theropoda</taxon>
        <taxon>Coelurosauria</taxon>
        <taxon>Aves</taxon>
        <taxon>Neognathae</taxon>
        <taxon>Neoaves</taxon>
        <taxon>Telluraves</taxon>
        <taxon>Australaves</taxon>
        <taxon>Passeriformes</taxon>
        <taxon>Passeroidea</taxon>
        <taxon>Estrildidae</taxon>
        <taxon>Estrildinae</taxon>
        <taxon>Lonchura</taxon>
    </lineage>
</organism>
<feature type="transmembrane region" description="Helical" evidence="14">
    <location>
        <begin position="295"/>
        <end position="320"/>
    </location>
</feature>
<dbReference type="PANTHER" id="PTHR24232:SF7">
    <property type="entry name" value="G-PROTEIN COUPLED RECEPTOR 20"/>
    <property type="match status" value="1"/>
</dbReference>
<dbReference type="CDD" id="cd15163">
    <property type="entry name" value="7tmA_GPR20"/>
    <property type="match status" value="1"/>
</dbReference>
<dbReference type="GO" id="GO:0005886">
    <property type="term" value="C:plasma membrane"/>
    <property type="evidence" value="ECO:0007669"/>
    <property type="project" value="UniProtKB-SubCell"/>
</dbReference>
<evidence type="ECO:0000256" key="12">
    <source>
        <dbReference type="RuleBase" id="RU000688"/>
    </source>
</evidence>
<reference evidence="16 17" key="1">
    <citation type="submission" date="2017-05" db="EMBL/GenBank/DDBJ databases">
        <title>Genome of assembly of the Bengalese finch, Lonchura striata domestica.</title>
        <authorList>
            <person name="Colquitt B.M."/>
            <person name="Brainard M.S."/>
        </authorList>
    </citation>
    <scope>NUCLEOTIDE SEQUENCE [LARGE SCALE GENOMIC DNA]</scope>
    <source>
        <strain evidence="16">White83orange57</strain>
    </source>
</reference>
<feature type="transmembrane region" description="Helical" evidence="14">
    <location>
        <begin position="146"/>
        <end position="174"/>
    </location>
</feature>
<evidence type="ECO:0000313" key="17">
    <source>
        <dbReference type="Proteomes" id="UP000197619"/>
    </source>
</evidence>
<evidence type="ECO:0000313" key="16">
    <source>
        <dbReference type="EMBL" id="OWK50423.1"/>
    </source>
</evidence>
<dbReference type="PROSITE" id="PS50262">
    <property type="entry name" value="G_PROTEIN_RECEP_F1_2"/>
    <property type="match status" value="1"/>
</dbReference>
<feature type="transmembrane region" description="Helical" evidence="14">
    <location>
        <begin position="186"/>
        <end position="211"/>
    </location>
</feature>
<feature type="domain" description="G-protein coupled receptors family 1 profile" evidence="15">
    <location>
        <begin position="166"/>
        <end position="396"/>
    </location>
</feature>
<evidence type="ECO:0000256" key="4">
    <source>
        <dbReference type="ARBA" id="ARBA00022989"/>
    </source>
</evidence>
<keyword evidence="7 12" id="KW-0675">Receptor</keyword>
<evidence type="ECO:0000256" key="5">
    <source>
        <dbReference type="ARBA" id="ARBA00023040"/>
    </source>
</evidence>
<dbReference type="Pfam" id="PF00001">
    <property type="entry name" value="7tm_1"/>
    <property type="match status" value="1"/>
</dbReference>
<keyword evidence="8" id="KW-0325">Glycoprotein</keyword>
<dbReference type="GO" id="GO:0004930">
    <property type="term" value="F:G protein-coupled receptor activity"/>
    <property type="evidence" value="ECO:0007669"/>
    <property type="project" value="UniProtKB-KW"/>
</dbReference>
<feature type="region of interest" description="Disordered" evidence="13">
    <location>
        <begin position="437"/>
        <end position="497"/>
    </location>
</feature>
<dbReference type="GO" id="GO:0035025">
    <property type="term" value="P:positive regulation of Rho protein signal transduction"/>
    <property type="evidence" value="ECO:0007669"/>
    <property type="project" value="TreeGrafter"/>
</dbReference>
<evidence type="ECO:0000256" key="2">
    <source>
        <dbReference type="ARBA" id="ARBA00022475"/>
    </source>
</evidence>
<evidence type="ECO:0000256" key="3">
    <source>
        <dbReference type="ARBA" id="ARBA00022692"/>
    </source>
</evidence>
<dbReference type="InterPro" id="IPR017452">
    <property type="entry name" value="GPCR_Rhodpsn_7TM"/>
</dbReference>
<keyword evidence="5 12" id="KW-0297">G-protein coupled receptor</keyword>
<feature type="compositionally biased region" description="Basic and acidic residues" evidence="13">
    <location>
        <begin position="458"/>
        <end position="475"/>
    </location>
</feature>
<keyword evidence="4 14" id="KW-1133">Transmembrane helix</keyword>
<dbReference type="PRINTS" id="PR00237">
    <property type="entry name" value="GPCRRHODOPSN"/>
</dbReference>
<protein>
    <recommendedName>
        <fullName evidence="11">G-protein coupled receptor 20</fullName>
    </recommendedName>
</protein>
<keyword evidence="6 14" id="KW-0472">Membrane</keyword>
<comment type="subcellular location">
    <subcellularLocation>
        <location evidence="1">Cell membrane</location>
        <topology evidence="1">Multi-pass membrane protein</topology>
    </subcellularLocation>
</comment>
<dbReference type="PROSITE" id="PS00237">
    <property type="entry name" value="G_PROTEIN_RECEP_F1_1"/>
    <property type="match status" value="1"/>
</dbReference>
<comment type="similarity">
    <text evidence="12">Belongs to the G-protein coupled receptor 1 family.</text>
</comment>
<keyword evidence="3 12" id="KW-0812">Transmembrane</keyword>
<evidence type="ECO:0000256" key="11">
    <source>
        <dbReference type="ARBA" id="ARBA00070814"/>
    </source>
</evidence>
<dbReference type="FunFam" id="1.20.1070.10:FF:000243">
    <property type="entry name" value="G protein-coupled receptor 20"/>
    <property type="match status" value="1"/>
</dbReference>
<feature type="transmembrane region" description="Helical" evidence="14">
    <location>
        <begin position="223"/>
        <end position="246"/>
    </location>
</feature>
<accession>A0A218U9N5</accession>
<sequence length="680" mass="76203">MAIILGHHLSFPVPHQADESQLDPISRGLICMIDRAFTKTLSISVTARPRSDNTEKRDMKDTVELNLAEGKDHLNFQEIRQQRKEKVKQVLEPREELEYCWKSVTMPTSSTQLPALDSINSTEQPNSINLFSKFIHSDEQLFTDFYSLWIVLMVVNAIIFLVGVVLNSLALYVFCFRTKTKTTSVIYTINLIVTDLLVGFSLPVRIIMFYSAGDCKNCSLVHIFGYFVNMYCSILFLTCICVDRYLAIVQVEASRKWRNPTCAKGICIFIWIFATVVTFSILTMAIRFAECCLSKILVLMVCEYFFPLIIIIFFTTRIMCALSKPSLMHQSRERRMRAVQLLITVLIIFMICFTPFHVLQVTISINPDMPHNVSLLVYHVTVTLSSLNSCMDPIVYCFVTNNFQSTMKNIFRKTEPEQTNADILGVRAGVALGKDLGEDRSDLHSYSGTEEDEEDIAEEPKPQSNKEGRKGDGHNRLNNKLSSMKGRASQADLTGFSPSWQSRTEELIPLKAGPKGPGGHNSLQPCEIRVVSHASTQAVISEAEESSALQIKCRLHGGNAGNSEVTYPLNYTEINRSSRVLVLPDVPLEKEQCERLCHGNCSSLADELSPGLPDYIFAVIIHILHLLAIRSMGAITMGVAENSVVAHAPNDTHCATETKNNFLVSQSGMENISLYFLGYG</sequence>
<evidence type="ECO:0000256" key="7">
    <source>
        <dbReference type="ARBA" id="ARBA00023170"/>
    </source>
</evidence>
<dbReference type="Gene3D" id="1.20.1070.10">
    <property type="entry name" value="Rhodopsin 7-helix transmembrane proteins"/>
    <property type="match status" value="1"/>
</dbReference>
<evidence type="ECO:0000256" key="9">
    <source>
        <dbReference type="ARBA" id="ARBA00023224"/>
    </source>
</evidence>
<dbReference type="PANTHER" id="PTHR24232">
    <property type="entry name" value="G-PROTEIN COUPLED RECEPTOR"/>
    <property type="match status" value="1"/>
</dbReference>
<gene>
    <name evidence="16" type="primary">GPR20</name>
    <name evidence="16" type="ORF">RLOC_00013117</name>
</gene>
<comment type="function">
    <text evidence="10">Orphan receptor with constitutive G(i) signaling activity that activate cyclic AMP.</text>
</comment>
<keyword evidence="9 12" id="KW-0807">Transducer</keyword>
<dbReference type="InterPro" id="IPR000276">
    <property type="entry name" value="GPCR_Rhodpsn"/>
</dbReference>
<evidence type="ECO:0000256" key="6">
    <source>
        <dbReference type="ARBA" id="ARBA00023136"/>
    </source>
</evidence>
<feature type="transmembrane region" description="Helical" evidence="14">
    <location>
        <begin position="266"/>
        <end position="289"/>
    </location>
</feature>
<keyword evidence="2" id="KW-1003">Cell membrane</keyword>
<feature type="transmembrane region" description="Helical" evidence="14">
    <location>
        <begin position="341"/>
        <end position="363"/>
    </location>
</feature>
<evidence type="ECO:0000256" key="14">
    <source>
        <dbReference type="SAM" id="Phobius"/>
    </source>
</evidence>